<accession>M0AH42</accession>
<organism evidence="2 3">
    <name type="scientific">Natrialba chahannaoensis JCM 10990</name>
    <dbReference type="NCBI Taxonomy" id="1227492"/>
    <lineage>
        <taxon>Archaea</taxon>
        <taxon>Methanobacteriati</taxon>
        <taxon>Methanobacteriota</taxon>
        <taxon>Stenosarchaea group</taxon>
        <taxon>Halobacteria</taxon>
        <taxon>Halobacteriales</taxon>
        <taxon>Natrialbaceae</taxon>
        <taxon>Natrialba</taxon>
    </lineage>
</organism>
<comment type="caution">
    <text evidence="2">The sequence shown here is derived from an EMBL/GenBank/DDBJ whole genome shotgun (WGS) entry which is preliminary data.</text>
</comment>
<name>M0AH42_9EURY</name>
<feature type="region of interest" description="Disordered" evidence="1">
    <location>
        <begin position="80"/>
        <end position="159"/>
    </location>
</feature>
<evidence type="ECO:0000313" key="2">
    <source>
        <dbReference type="EMBL" id="ELY97222.1"/>
    </source>
</evidence>
<protein>
    <submittedName>
        <fullName evidence="2">Uncharacterized protein</fullName>
    </submittedName>
</protein>
<dbReference type="PATRIC" id="fig|1227492.4.peg.2753"/>
<dbReference type="InterPro" id="IPR043870">
    <property type="entry name" value="DUF5830"/>
</dbReference>
<sequence>MIAALTNSTPASTRVDTEGTDIGQDFGAGVEAFLLWFCSGRAPGGENVTGQSTNVAQDGSAAETSQRLFALLCEHSSMVRDGADSDGETADDASEDTDLTPKTGREPADGERLTDWQDRRGEGEYQTTAAAPSEADERQRPATETDETGSGNTTARYTHDDDRVELGLALLERLEHDSLSLADVVDRIETVTSDPTVTRTILDEAELRGIIDREDGIVRPKSRQYVRFEQDVVQREGEFDCQRCGCGLSTGHFIKLEAGELGPFGSSCIRKVTGRETD</sequence>
<feature type="region of interest" description="Disordered" evidence="1">
    <location>
        <begin position="1"/>
        <end position="20"/>
    </location>
</feature>
<feature type="compositionally biased region" description="Polar residues" evidence="1">
    <location>
        <begin position="1"/>
        <end position="14"/>
    </location>
</feature>
<gene>
    <name evidence="2" type="ORF">C482_13875</name>
</gene>
<keyword evidence="3" id="KW-1185">Reference proteome</keyword>
<dbReference type="EMBL" id="AOIN01000070">
    <property type="protein sequence ID" value="ELY97222.1"/>
    <property type="molecule type" value="Genomic_DNA"/>
</dbReference>
<dbReference type="STRING" id="1227492.C482_13875"/>
<reference evidence="2 3" key="1">
    <citation type="journal article" date="2014" name="PLoS Genet.">
        <title>Phylogenetically driven sequencing of extremely halophilic archaea reveals strategies for static and dynamic osmo-response.</title>
        <authorList>
            <person name="Becker E.A."/>
            <person name="Seitzer P.M."/>
            <person name="Tritt A."/>
            <person name="Larsen D."/>
            <person name="Krusor M."/>
            <person name="Yao A.I."/>
            <person name="Wu D."/>
            <person name="Madern D."/>
            <person name="Eisen J.A."/>
            <person name="Darling A.E."/>
            <person name="Facciotti M.T."/>
        </authorList>
    </citation>
    <scope>NUCLEOTIDE SEQUENCE [LARGE SCALE GENOMIC DNA]</scope>
    <source>
        <strain evidence="2 3">JCM 10990</strain>
    </source>
</reference>
<proteinExistence type="predicted"/>
<dbReference type="Pfam" id="PF19148">
    <property type="entry name" value="DUF5830"/>
    <property type="match status" value="1"/>
</dbReference>
<evidence type="ECO:0000313" key="3">
    <source>
        <dbReference type="Proteomes" id="UP000011693"/>
    </source>
</evidence>
<feature type="compositionally biased region" description="Acidic residues" evidence="1">
    <location>
        <begin position="84"/>
        <end position="98"/>
    </location>
</feature>
<evidence type="ECO:0000256" key="1">
    <source>
        <dbReference type="SAM" id="MobiDB-lite"/>
    </source>
</evidence>
<dbReference type="Proteomes" id="UP000011693">
    <property type="component" value="Unassembled WGS sequence"/>
</dbReference>
<feature type="compositionally biased region" description="Basic and acidic residues" evidence="1">
    <location>
        <begin position="103"/>
        <end position="123"/>
    </location>
</feature>
<dbReference type="AlphaFoldDB" id="M0AH42"/>